<proteinExistence type="predicted"/>
<evidence type="ECO:0000313" key="2">
    <source>
        <dbReference type="Proteomes" id="UP000580250"/>
    </source>
</evidence>
<sequence length="62" mass="7173">MSAFACSFIKKYIQNEYTELHNYLASLNCTSEPFLLKTADFLYHSKSCLTTYGCQQPSINFF</sequence>
<comment type="caution">
    <text evidence="1">The sequence shown here is derived from an EMBL/GenBank/DDBJ whole genome shotgun (WGS) entry which is preliminary data.</text>
</comment>
<gene>
    <name evidence="1" type="ORF">MENT_LOCUS33646</name>
</gene>
<protein>
    <submittedName>
        <fullName evidence="1">Uncharacterized protein</fullName>
    </submittedName>
</protein>
<name>A0A6V7W2V3_MELEN</name>
<dbReference type="Proteomes" id="UP000580250">
    <property type="component" value="Unassembled WGS sequence"/>
</dbReference>
<accession>A0A6V7W2V3</accession>
<dbReference type="AlphaFoldDB" id="A0A6V7W2V3"/>
<dbReference type="EMBL" id="CAJEWN010000401">
    <property type="protein sequence ID" value="CAD2181497.1"/>
    <property type="molecule type" value="Genomic_DNA"/>
</dbReference>
<evidence type="ECO:0000313" key="1">
    <source>
        <dbReference type="EMBL" id="CAD2181497.1"/>
    </source>
</evidence>
<organism evidence="1 2">
    <name type="scientific">Meloidogyne enterolobii</name>
    <name type="common">Root-knot nematode worm</name>
    <name type="synonym">Meloidogyne mayaguensis</name>
    <dbReference type="NCBI Taxonomy" id="390850"/>
    <lineage>
        <taxon>Eukaryota</taxon>
        <taxon>Metazoa</taxon>
        <taxon>Ecdysozoa</taxon>
        <taxon>Nematoda</taxon>
        <taxon>Chromadorea</taxon>
        <taxon>Rhabditida</taxon>
        <taxon>Tylenchina</taxon>
        <taxon>Tylenchomorpha</taxon>
        <taxon>Tylenchoidea</taxon>
        <taxon>Meloidogynidae</taxon>
        <taxon>Meloidogyninae</taxon>
        <taxon>Meloidogyne</taxon>
    </lineage>
</organism>
<reference evidence="1 2" key="1">
    <citation type="submission" date="2020-08" db="EMBL/GenBank/DDBJ databases">
        <authorList>
            <person name="Koutsovoulos G."/>
            <person name="Danchin GJ E."/>
        </authorList>
    </citation>
    <scope>NUCLEOTIDE SEQUENCE [LARGE SCALE GENOMIC DNA]</scope>
</reference>